<dbReference type="GO" id="GO:0031106">
    <property type="term" value="P:septin ring organization"/>
    <property type="evidence" value="ECO:0007669"/>
    <property type="project" value="TreeGrafter"/>
</dbReference>
<dbReference type="Gene3D" id="3.10.20.90">
    <property type="entry name" value="Phosphatidylinositol 3-kinase Catalytic Subunit, Chain A, domain 1"/>
    <property type="match status" value="1"/>
</dbReference>
<protein>
    <submittedName>
        <fullName evidence="4">Pleckstrin homology domain-containing protein</fullName>
    </submittedName>
</protein>
<dbReference type="SUPFAM" id="SSF54277">
    <property type="entry name" value="CAD &amp; PB1 domains"/>
    <property type="match status" value="1"/>
</dbReference>
<evidence type="ECO:0000259" key="2">
    <source>
        <dbReference type="PROSITE" id="PS50010"/>
    </source>
</evidence>
<dbReference type="GO" id="GO:0005737">
    <property type="term" value="C:cytoplasm"/>
    <property type="evidence" value="ECO:0007669"/>
    <property type="project" value="TreeGrafter"/>
</dbReference>
<dbReference type="FunFam" id="2.30.29.30:FF:000364">
    <property type="entry name" value="Rho guanyl nucleotide exchange factor"/>
    <property type="match status" value="1"/>
</dbReference>
<dbReference type="InterPro" id="IPR010481">
    <property type="entry name" value="Cdc24/Scd1_N"/>
</dbReference>
<dbReference type="InterPro" id="IPR053793">
    <property type="entry name" value="PB1-like"/>
</dbReference>
<dbReference type="AlphaFoldDB" id="A0AAN6PA92"/>
<dbReference type="InterPro" id="IPR033511">
    <property type="entry name" value="Cdc24/Scd1_PH_dom"/>
</dbReference>
<feature type="compositionally biased region" description="Polar residues" evidence="1">
    <location>
        <begin position="694"/>
        <end position="710"/>
    </location>
</feature>
<feature type="domain" description="DH" evidence="2">
    <location>
        <begin position="239"/>
        <end position="414"/>
    </location>
</feature>
<dbReference type="PANTHER" id="PTHR47339:SF1">
    <property type="entry name" value="CELL DIVISION CONTROL PROTEIN 24"/>
    <property type="match status" value="1"/>
</dbReference>
<dbReference type="InterPro" id="IPR011993">
    <property type="entry name" value="PH-like_dom_sf"/>
</dbReference>
<reference evidence="5" key="1">
    <citation type="journal article" date="2023" name="Mol. Phylogenet. Evol.">
        <title>Genome-scale phylogeny and comparative genomics of the fungal order Sordariales.</title>
        <authorList>
            <person name="Hensen N."/>
            <person name="Bonometti L."/>
            <person name="Westerberg I."/>
            <person name="Brannstrom I.O."/>
            <person name="Guillou S."/>
            <person name="Cros-Aarteil S."/>
            <person name="Calhoun S."/>
            <person name="Haridas S."/>
            <person name="Kuo A."/>
            <person name="Mondo S."/>
            <person name="Pangilinan J."/>
            <person name="Riley R."/>
            <person name="LaButti K."/>
            <person name="Andreopoulos B."/>
            <person name="Lipzen A."/>
            <person name="Chen C."/>
            <person name="Yan M."/>
            <person name="Daum C."/>
            <person name="Ng V."/>
            <person name="Clum A."/>
            <person name="Steindorff A."/>
            <person name="Ohm R.A."/>
            <person name="Martin F."/>
            <person name="Silar P."/>
            <person name="Natvig D.O."/>
            <person name="Lalanne C."/>
            <person name="Gautier V."/>
            <person name="Ament-Velasquez S.L."/>
            <person name="Kruys A."/>
            <person name="Hutchinson M.I."/>
            <person name="Powell A.J."/>
            <person name="Barry K."/>
            <person name="Miller A.N."/>
            <person name="Grigoriev I.V."/>
            <person name="Debuchy R."/>
            <person name="Gladieux P."/>
            <person name="Hiltunen Thoren M."/>
            <person name="Johannesson H."/>
        </authorList>
    </citation>
    <scope>NUCLEOTIDE SEQUENCE [LARGE SCALE GENOMIC DNA]</scope>
    <source>
        <strain evidence="5">CBS 284.82</strain>
    </source>
</reference>
<feature type="region of interest" description="Disordered" evidence="1">
    <location>
        <begin position="30"/>
        <end position="50"/>
    </location>
</feature>
<dbReference type="CDD" id="cd05992">
    <property type="entry name" value="PB1"/>
    <property type="match status" value="1"/>
</dbReference>
<dbReference type="Gene3D" id="2.30.29.30">
    <property type="entry name" value="Pleckstrin-homology domain (PH domain)/Phosphotyrosine-binding domain (PTB)"/>
    <property type="match status" value="1"/>
</dbReference>
<dbReference type="InterPro" id="IPR001331">
    <property type="entry name" value="GDS_CDC24_CS"/>
</dbReference>
<dbReference type="CDD" id="cd00014">
    <property type="entry name" value="CH_SF"/>
    <property type="match status" value="1"/>
</dbReference>
<dbReference type="EMBL" id="MU854517">
    <property type="protein sequence ID" value="KAK4033652.1"/>
    <property type="molecule type" value="Genomic_DNA"/>
</dbReference>
<dbReference type="InterPro" id="IPR000219">
    <property type="entry name" value="DH_dom"/>
</dbReference>
<feature type="compositionally biased region" description="Pro residues" evidence="1">
    <location>
        <begin position="884"/>
        <end position="894"/>
    </location>
</feature>
<dbReference type="PROSITE" id="PS00741">
    <property type="entry name" value="DH_1"/>
    <property type="match status" value="1"/>
</dbReference>
<evidence type="ECO:0000313" key="5">
    <source>
        <dbReference type="Proteomes" id="UP001303115"/>
    </source>
</evidence>
<feature type="region of interest" description="Disordered" evidence="1">
    <location>
        <begin position="592"/>
        <end position="641"/>
    </location>
</feature>
<proteinExistence type="predicted"/>
<accession>A0AAN6PA92</accession>
<name>A0AAN6PA92_9PEZI</name>
<dbReference type="GO" id="GO:0005085">
    <property type="term" value="F:guanyl-nucleotide exchange factor activity"/>
    <property type="evidence" value="ECO:0007669"/>
    <property type="project" value="InterPro"/>
</dbReference>
<feature type="compositionally biased region" description="Basic residues" evidence="1">
    <location>
        <begin position="814"/>
        <end position="823"/>
    </location>
</feature>
<dbReference type="InterPro" id="IPR001849">
    <property type="entry name" value="PH_domain"/>
</dbReference>
<dbReference type="SMART" id="SM00666">
    <property type="entry name" value="PB1"/>
    <property type="match status" value="1"/>
</dbReference>
<dbReference type="PROSITE" id="PS50010">
    <property type="entry name" value="DH_2"/>
    <property type="match status" value="1"/>
</dbReference>
<dbReference type="InterPro" id="IPR053026">
    <property type="entry name" value="CDC42_GEF"/>
</dbReference>
<dbReference type="SUPFAM" id="SSF48065">
    <property type="entry name" value="DBL homology domain (DH-domain)"/>
    <property type="match status" value="1"/>
</dbReference>
<feature type="compositionally biased region" description="Polar residues" evidence="1">
    <location>
        <begin position="787"/>
        <end position="802"/>
    </location>
</feature>
<dbReference type="Proteomes" id="UP001303115">
    <property type="component" value="Unassembled WGS sequence"/>
</dbReference>
<dbReference type="Pfam" id="PF00621">
    <property type="entry name" value="RhoGEF"/>
    <property type="match status" value="1"/>
</dbReference>
<dbReference type="InterPro" id="IPR035899">
    <property type="entry name" value="DBL_dom_sf"/>
</dbReference>
<dbReference type="Pfam" id="PF06395">
    <property type="entry name" value="CDC24"/>
    <property type="match status" value="1"/>
</dbReference>
<feature type="compositionally biased region" description="Acidic residues" evidence="1">
    <location>
        <begin position="597"/>
        <end position="606"/>
    </location>
</feature>
<feature type="compositionally biased region" description="Polar residues" evidence="1">
    <location>
        <begin position="632"/>
        <end position="641"/>
    </location>
</feature>
<feature type="compositionally biased region" description="Polar residues" evidence="1">
    <location>
        <begin position="610"/>
        <end position="622"/>
    </location>
</feature>
<gene>
    <name evidence="4" type="ORF">C8A01DRAFT_19430</name>
</gene>
<dbReference type="GO" id="GO:0000935">
    <property type="term" value="C:division septum"/>
    <property type="evidence" value="ECO:0007669"/>
    <property type="project" value="TreeGrafter"/>
</dbReference>
<dbReference type="GO" id="GO:0035556">
    <property type="term" value="P:intracellular signal transduction"/>
    <property type="evidence" value="ECO:0007669"/>
    <property type="project" value="InterPro"/>
</dbReference>
<sequence>MAHASLLRMNTGPVATMDIIDRMNSMGLPSAPRASQLSGAATFPTTNSSTSVNSLSTASTIAAPSNGQVVATSNIINQRADASRSLYQICVSLKQRLAKVPGFGDYMEELEHMAADPDEGGPVESLWKLLRTGYPLLAIYNVLQPDTPLQVHAGPEVSQSKRSKIAILRFVEACKSKLMLPTTEVFIITDLAGNDTTGFVKVTSVINHVLDLAEQRGLLLQIQPCPEDDAMEAGSQMSYRDYVVRELVDTERKYVQDLENLHDLKKTLEQNGIITGDKVHDIFLNINAILDCQRKFLIRVETTNSMPQARQEWGSPFVAYEEIFNMCYQPFIANQRKAGQLASQVFDKIQTADHPVACDFNTLDGFLLKPMQRLVKYPLLLKDLLKKSEDEATRADLSAGIASAERVLQKANEAVDRDLLGEAVNDLVNRVEDWKKHRVDQFGDLLLHGVYTVVTGKGDQEKDYEIYLFQCILLCCKEIQPGKSKDKKDKTRSTGPKVRNKNAKLQLKGRIFMTNVTEVVAMSKTGSYTVQIWWKGDPGVENFMIKFQNEDTMKKWAAGLDQQRKENAPHLEQKASRTDDFAWMKNLGNVENPYAREDDDEDEDDPNGSIMGTTPTSSQASTVVAMPGTIPRNGSSTSLARQRSMTNDSMQSMANIARAPPPRFPMVLPTPPLMVQTQVPGQATPLPPGAESYFSPTDSPASSRASTTSGIFAGSGYPFPKTGTPQSWNADDSNRYTAPAMPRAPSRDGSSPANAFGVNGRNPRGPSMPVMPRDSQSSQLHPRARSHSTPDINGQAQRSAQSIPAVPGIPPHLHQNHPPHPTHARHDSNIPRSNAGSPANDLPLRTNTNSPGTQRARPYGATISQFPPQPVYPRQGTPGSASNLPPPGPPPPGLAPLAPMDPSRSITPGLVTAPLASSHGMVPPTPDIAMPNQLKVKVNYDYNAGLYFTLVAQFNITYQSLVDRIDVKLARLTNSSIARGDLKLRYRDEDGDFVTIESDDDIQIAISEWREGQGNMPGGLGEIELFCVGDLS</sequence>
<dbReference type="SMART" id="SM00325">
    <property type="entry name" value="RhoGEF"/>
    <property type="match status" value="1"/>
</dbReference>
<dbReference type="Pfam" id="PF00564">
    <property type="entry name" value="PB1"/>
    <property type="match status" value="1"/>
</dbReference>
<evidence type="ECO:0000256" key="1">
    <source>
        <dbReference type="SAM" id="MobiDB-lite"/>
    </source>
</evidence>
<evidence type="ECO:0000259" key="3">
    <source>
        <dbReference type="PROSITE" id="PS51745"/>
    </source>
</evidence>
<comment type="caution">
    <text evidence="4">The sequence shown here is derived from an EMBL/GenBank/DDBJ whole genome shotgun (WGS) entry which is preliminary data.</text>
</comment>
<dbReference type="SUPFAM" id="SSF50729">
    <property type="entry name" value="PH domain-like"/>
    <property type="match status" value="1"/>
</dbReference>
<dbReference type="InterPro" id="IPR000270">
    <property type="entry name" value="PB1_dom"/>
</dbReference>
<feature type="domain" description="PB1" evidence="3">
    <location>
        <begin position="933"/>
        <end position="1030"/>
    </location>
</feature>
<dbReference type="GO" id="GO:0030010">
    <property type="term" value="P:establishment of cell polarity"/>
    <property type="evidence" value="ECO:0007669"/>
    <property type="project" value="TreeGrafter"/>
</dbReference>
<dbReference type="PANTHER" id="PTHR47339">
    <property type="entry name" value="CELL DIVISION CONTROL PROTEIN 24"/>
    <property type="match status" value="1"/>
</dbReference>
<feature type="region of interest" description="Disordered" evidence="1">
    <location>
        <begin position="677"/>
        <end position="911"/>
    </location>
</feature>
<dbReference type="Pfam" id="PF15411">
    <property type="entry name" value="PH_10"/>
    <property type="match status" value="1"/>
</dbReference>
<evidence type="ECO:0000313" key="4">
    <source>
        <dbReference type="EMBL" id="KAK4033652.1"/>
    </source>
</evidence>
<dbReference type="PROSITE" id="PS51745">
    <property type="entry name" value="PB1"/>
    <property type="match status" value="1"/>
</dbReference>
<dbReference type="SMART" id="SM00233">
    <property type="entry name" value="PH"/>
    <property type="match status" value="1"/>
</dbReference>
<dbReference type="GO" id="GO:0043332">
    <property type="term" value="C:mating projection tip"/>
    <property type="evidence" value="ECO:0007669"/>
    <property type="project" value="TreeGrafter"/>
</dbReference>
<dbReference type="GO" id="GO:0005634">
    <property type="term" value="C:nucleus"/>
    <property type="evidence" value="ECO:0007669"/>
    <property type="project" value="TreeGrafter"/>
</dbReference>
<dbReference type="FunFam" id="3.10.20.90:FF:000176">
    <property type="entry name" value="Rho guanyl nucleotide exchange factor"/>
    <property type="match status" value="1"/>
</dbReference>
<dbReference type="CDD" id="cd00160">
    <property type="entry name" value="RhoGEF"/>
    <property type="match status" value="1"/>
</dbReference>
<organism evidence="4 5">
    <name type="scientific">Parachaetomium inaequale</name>
    <dbReference type="NCBI Taxonomy" id="2588326"/>
    <lineage>
        <taxon>Eukaryota</taxon>
        <taxon>Fungi</taxon>
        <taxon>Dikarya</taxon>
        <taxon>Ascomycota</taxon>
        <taxon>Pezizomycotina</taxon>
        <taxon>Sordariomycetes</taxon>
        <taxon>Sordariomycetidae</taxon>
        <taxon>Sordariales</taxon>
        <taxon>Chaetomiaceae</taxon>
        <taxon>Parachaetomium</taxon>
    </lineage>
</organism>
<dbReference type="CDD" id="cd13246">
    <property type="entry name" value="PH_Scd1"/>
    <property type="match status" value="1"/>
</dbReference>
<dbReference type="Gene3D" id="1.20.900.10">
    <property type="entry name" value="Dbl homology (DH) domain"/>
    <property type="match status" value="1"/>
</dbReference>
<keyword evidence="5" id="KW-1185">Reference proteome</keyword>